<keyword evidence="2" id="KW-1185">Reference proteome</keyword>
<dbReference type="RefSeq" id="WP_008610584.1">
    <property type="nucleotide sequence ID" value="NZ_JH651379.1"/>
</dbReference>
<dbReference type="Proteomes" id="UP000004690">
    <property type="component" value="Unassembled WGS sequence"/>
</dbReference>
<reference evidence="1 2" key="1">
    <citation type="submission" date="2012-02" db="EMBL/GenBank/DDBJ databases">
        <title>Improved High-Quality Draft genome of Joostella marina DSM 19592.</title>
        <authorList>
            <consortium name="US DOE Joint Genome Institute (JGI-PGF)"/>
            <person name="Lucas S."/>
            <person name="Copeland A."/>
            <person name="Lapidus A."/>
            <person name="Bruce D."/>
            <person name="Goodwin L."/>
            <person name="Pitluck S."/>
            <person name="Peters L."/>
            <person name="Chertkov O."/>
            <person name="Ovchinnikova G."/>
            <person name="Kyrpides N."/>
            <person name="Mavromatis K."/>
            <person name="Detter J.C."/>
            <person name="Han C."/>
            <person name="Land M."/>
            <person name="Hauser L."/>
            <person name="Markowitz V."/>
            <person name="Cheng J.-F."/>
            <person name="Hugenholtz P."/>
            <person name="Woyke T."/>
            <person name="Wu D."/>
            <person name="Tindall B."/>
            <person name="Brambilla E."/>
            <person name="Klenk H.-P."/>
            <person name="Eisen J.A."/>
        </authorList>
    </citation>
    <scope>NUCLEOTIDE SEQUENCE [LARGE SCALE GENOMIC DNA]</scope>
    <source>
        <strain evidence="1 2">DSM 19592</strain>
    </source>
</reference>
<dbReference type="HOGENOM" id="CLU_873700_0_0_10"/>
<proteinExistence type="predicted"/>
<sequence>MEKVIFDTNAYRYLATGKTNRQLDKILKKIKHREQQNDIEPLLNPIVARELLAHIANKNDPSFNKCLKAIKALYYHSGNNSDYSMIPIYELLISKAFFNLVIDRRVETNTALGQIVFHFAKNPNKYVFTKFQRALNLNAQDVKIVEDEFADGMKQFLEIFDPNLNGWKTFENNPAGRKKALKDIRSEEMSIQLAMGNMYIVRAALVAEGKLPHKEHKDVLTQLPPMAKDFINIFPEPIALHKSVLENLVNSEFNLYENSRSNFIWDILMMYYVGQNYIGKARTIFVTSDKAMIQSALSTNPRNSVLTFEEYMGYLGLK</sequence>
<protein>
    <recommendedName>
        <fullName evidence="3">PIN domain-containing protein</fullName>
    </recommendedName>
</protein>
<name>I3C1T9_9FLAO</name>
<dbReference type="AlphaFoldDB" id="I3C1T9"/>
<organism evidence="1 2">
    <name type="scientific">Galbibacter orientalis DSM 19592</name>
    <dbReference type="NCBI Taxonomy" id="926559"/>
    <lineage>
        <taxon>Bacteria</taxon>
        <taxon>Pseudomonadati</taxon>
        <taxon>Bacteroidota</taxon>
        <taxon>Flavobacteriia</taxon>
        <taxon>Flavobacteriales</taxon>
        <taxon>Flavobacteriaceae</taxon>
        <taxon>Galbibacter</taxon>
    </lineage>
</organism>
<accession>I3C1T9</accession>
<evidence type="ECO:0008006" key="3">
    <source>
        <dbReference type="Google" id="ProtNLM"/>
    </source>
</evidence>
<dbReference type="EMBL" id="JH651379">
    <property type="protein sequence ID" value="EIJ37582.1"/>
    <property type="molecule type" value="Genomic_DNA"/>
</dbReference>
<dbReference type="STRING" id="926559.JoomaDRAFT_0534"/>
<evidence type="ECO:0000313" key="2">
    <source>
        <dbReference type="Proteomes" id="UP000004690"/>
    </source>
</evidence>
<dbReference type="eggNOG" id="ENOG5033IQG">
    <property type="taxonomic scope" value="Bacteria"/>
</dbReference>
<dbReference type="OrthoDB" id="1419970at2"/>
<evidence type="ECO:0000313" key="1">
    <source>
        <dbReference type="EMBL" id="EIJ37582.1"/>
    </source>
</evidence>
<gene>
    <name evidence="1" type="ORF">JoomaDRAFT_0534</name>
</gene>